<proteinExistence type="predicted"/>
<feature type="transmembrane region" description="Helical" evidence="1">
    <location>
        <begin position="20"/>
        <end position="40"/>
    </location>
</feature>
<reference evidence="3 4" key="1">
    <citation type="submission" date="2018-09" db="EMBL/GenBank/DDBJ databases">
        <title>Arachidicoccus sp. nov., a bacterium isolated from soil.</title>
        <authorList>
            <person name="Weon H.-Y."/>
            <person name="Kwon S.-W."/>
            <person name="Lee S.A."/>
        </authorList>
    </citation>
    <scope>NUCLEOTIDE SEQUENCE [LARGE SCALE GENOMIC DNA]</scope>
    <source>
        <strain evidence="3 4">KIS59-12</strain>
    </source>
</reference>
<evidence type="ECO:0000259" key="2">
    <source>
        <dbReference type="Pfam" id="PF14344"/>
    </source>
</evidence>
<evidence type="ECO:0000313" key="3">
    <source>
        <dbReference type="EMBL" id="AYD46175.1"/>
    </source>
</evidence>
<keyword evidence="1" id="KW-0472">Membrane</keyword>
<dbReference type="Proteomes" id="UP000266118">
    <property type="component" value="Chromosome"/>
</dbReference>
<dbReference type="Pfam" id="PF14344">
    <property type="entry name" value="DUF4397"/>
    <property type="match status" value="1"/>
</dbReference>
<evidence type="ECO:0000256" key="1">
    <source>
        <dbReference type="SAM" id="Phobius"/>
    </source>
</evidence>
<protein>
    <submittedName>
        <fullName evidence="3">DUF4397 domain-containing protein</fullName>
    </submittedName>
</protein>
<feature type="domain" description="DUF4397" evidence="2">
    <location>
        <begin position="49"/>
        <end position="162"/>
    </location>
</feature>
<evidence type="ECO:0000313" key="4">
    <source>
        <dbReference type="Proteomes" id="UP000266118"/>
    </source>
</evidence>
<dbReference type="EMBL" id="CP032489">
    <property type="protein sequence ID" value="AYD46175.1"/>
    <property type="molecule type" value="Genomic_DNA"/>
</dbReference>
<keyword evidence="4" id="KW-1185">Reference proteome</keyword>
<gene>
    <name evidence="3" type="ORF">D6B99_00200</name>
</gene>
<accession>A0A386HKC6</accession>
<dbReference type="AlphaFoldDB" id="A0A386HKC6"/>
<dbReference type="KEGG" id="ark:D6B99_00200"/>
<organism evidence="3 4">
    <name type="scientific">Arachidicoccus soli</name>
    <dbReference type="NCBI Taxonomy" id="2341117"/>
    <lineage>
        <taxon>Bacteria</taxon>
        <taxon>Pseudomonadati</taxon>
        <taxon>Bacteroidota</taxon>
        <taxon>Chitinophagia</taxon>
        <taxon>Chitinophagales</taxon>
        <taxon>Chitinophagaceae</taxon>
        <taxon>Arachidicoccus</taxon>
    </lineage>
</organism>
<dbReference type="OrthoDB" id="9792011at2"/>
<keyword evidence="1" id="KW-1133">Transmembrane helix</keyword>
<sequence>MNVDLISSVIILNILMKKNAFFFLFLTFFLGIVACTKSTVDKQLRPTYFRLANVTYGKSFDMQVNKNNLFTNIPFDSITAYASGAPGVFNLSINDNANGQSILDSYQSMQSGIYYTLFIVPDSTSGAQQPRTSLIADNNVLPQYDSAKIRFLNFSPDTTTINFEQSYRQGNSDVFIKMPKVITWLGRTYLDNSINNQVAQYVSVHSNTYRFSFLNSNDTLKQVVQPLDVTIEKDKFYTFYLQGSLRKKGADSLKVNTIVYP</sequence>
<dbReference type="InterPro" id="IPR025510">
    <property type="entry name" value="DUF4397"/>
</dbReference>
<keyword evidence="1" id="KW-0812">Transmembrane</keyword>
<name>A0A386HKC6_9BACT</name>